<keyword evidence="4" id="KW-1185">Reference proteome</keyword>
<evidence type="ECO:0000256" key="1">
    <source>
        <dbReference type="ARBA" id="ARBA00023268"/>
    </source>
</evidence>
<organism evidence="3 4">
    <name type="scientific">Tanacetum coccineum</name>
    <dbReference type="NCBI Taxonomy" id="301880"/>
    <lineage>
        <taxon>Eukaryota</taxon>
        <taxon>Viridiplantae</taxon>
        <taxon>Streptophyta</taxon>
        <taxon>Embryophyta</taxon>
        <taxon>Tracheophyta</taxon>
        <taxon>Spermatophyta</taxon>
        <taxon>Magnoliopsida</taxon>
        <taxon>eudicotyledons</taxon>
        <taxon>Gunneridae</taxon>
        <taxon>Pentapetalae</taxon>
        <taxon>asterids</taxon>
        <taxon>campanulids</taxon>
        <taxon>Asterales</taxon>
        <taxon>Asteraceae</taxon>
        <taxon>Asteroideae</taxon>
        <taxon>Anthemideae</taxon>
        <taxon>Anthemidinae</taxon>
        <taxon>Tanacetum</taxon>
    </lineage>
</organism>
<dbReference type="SUPFAM" id="SSF56672">
    <property type="entry name" value="DNA/RNA polymerases"/>
    <property type="match status" value="2"/>
</dbReference>
<dbReference type="InterPro" id="IPR043502">
    <property type="entry name" value="DNA/RNA_pol_sf"/>
</dbReference>
<dbReference type="Pfam" id="PF17919">
    <property type="entry name" value="RT_RNaseH_2"/>
    <property type="match status" value="1"/>
</dbReference>
<evidence type="ECO:0000313" key="4">
    <source>
        <dbReference type="Proteomes" id="UP001151760"/>
    </source>
</evidence>
<reference evidence="3" key="1">
    <citation type="journal article" date="2022" name="Int. J. Mol. Sci.">
        <title>Draft Genome of Tanacetum Coccineum: Genomic Comparison of Closely Related Tanacetum-Family Plants.</title>
        <authorList>
            <person name="Yamashiro T."/>
            <person name="Shiraishi A."/>
            <person name="Nakayama K."/>
            <person name="Satake H."/>
        </authorList>
    </citation>
    <scope>NUCLEOTIDE SEQUENCE</scope>
</reference>
<dbReference type="InterPro" id="IPR050951">
    <property type="entry name" value="Retrovirus_Pol_polyprotein"/>
</dbReference>
<dbReference type="InterPro" id="IPR036397">
    <property type="entry name" value="RNaseH_sf"/>
</dbReference>
<dbReference type="SUPFAM" id="SSF53098">
    <property type="entry name" value="Ribonuclease H-like"/>
    <property type="match status" value="1"/>
</dbReference>
<dbReference type="InterPro" id="IPR041577">
    <property type="entry name" value="RT_RNaseH_2"/>
</dbReference>
<reference evidence="3" key="2">
    <citation type="submission" date="2022-01" db="EMBL/GenBank/DDBJ databases">
        <authorList>
            <person name="Yamashiro T."/>
            <person name="Shiraishi A."/>
            <person name="Satake H."/>
            <person name="Nakayama K."/>
        </authorList>
    </citation>
    <scope>NUCLEOTIDE SEQUENCE</scope>
</reference>
<keyword evidence="1" id="KW-0511">Multifunctional enzyme</keyword>
<sequence>MILHSTLIESVNTPLQLNEEPLCLFDYVYVKLPSTFCDRTSSFEFASLSIGFDFELILGMALAGRIVWSPVGFEELKEQLQEMSEIGFIREPSVSPGVHRLSYFREDEGLESMRLLARSGLQQVAFLSIVSADGIIMDHQRLRAIHKWPRPTTVTELMRKGEKFVWTDERQESFEELKTEIFVSAPSFALSIFWWLSGAEYVDRVITHATDQRSSKGTARVICGDPKFYRPFGKDYRTLGDRLSSVQHVHSLNGWSVERTIQTLEDMLSPALVLWKWTEELKRFGLLGQAQYLVTSGPFEILERLVREPFSSMHVAYDPFDQIQPDMSLSEELNPFWIGKKRDVMRNKVIPFVRSLEESPERDGSKLWWSHSRPPHIQKMVLVDVSDGGGKGDAKKMVMDFDESDLMESLRELKRRFGLSAPILTLPSGSGGFQIYSDASKKGLGCVLMQHGKVIAYASRQLKPYEVNYPTIEDGWELLKLMTLHPRAVWMLSFVYEWFWWLLASMRIESKPHATDQRSSVGRRLCVTSEKALRGRHGSQMVATSLDPIYMTCAQVSKLNIRGLVFVTALEIPIGNGMSMCPWISLLVLPTTQKSTMMRFGSGCGSANQSPLLISLHSEEICLRLVFGKDLRKLGGTRLKFSTSFHPQTDGQSERTIQTLEDMLRACALEWKGQLAYDYLYLVEFGTTIISWHACIKAAPFELLYG</sequence>
<dbReference type="Proteomes" id="UP001151760">
    <property type="component" value="Unassembled WGS sequence"/>
</dbReference>
<name>A0ABQ5DVS2_9ASTR</name>
<dbReference type="PANTHER" id="PTHR37984">
    <property type="entry name" value="PROTEIN CBG26694"/>
    <property type="match status" value="1"/>
</dbReference>
<feature type="domain" description="Reverse transcriptase/retrotransposon-derived protein RNase H-like" evidence="2">
    <location>
        <begin position="408"/>
        <end position="473"/>
    </location>
</feature>
<evidence type="ECO:0000313" key="3">
    <source>
        <dbReference type="EMBL" id="GJT43281.1"/>
    </source>
</evidence>
<dbReference type="EMBL" id="BQNB010015715">
    <property type="protein sequence ID" value="GJT43281.1"/>
    <property type="molecule type" value="Genomic_DNA"/>
</dbReference>
<comment type="caution">
    <text evidence="3">The sequence shown here is derived from an EMBL/GenBank/DDBJ whole genome shotgun (WGS) entry which is preliminary data.</text>
</comment>
<evidence type="ECO:0000259" key="2">
    <source>
        <dbReference type="Pfam" id="PF17919"/>
    </source>
</evidence>
<dbReference type="PANTHER" id="PTHR37984:SF5">
    <property type="entry name" value="PROTEIN NYNRIN-LIKE"/>
    <property type="match status" value="1"/>
</dbReference>
<proteinExistence type="predicted"/>
<protein>
    <submittedName>
        <fullName evidence="3">Retrotransposon protein, putative, ty3-gypsy subclass</fullName>
    </submittedName>
</protein>
<dbReference type="Gene3D" id="3.30.420.10">
    <property type="entry name" value="Ribonuclease H-like superfamily/Ribonuclease H"/>
    <property type="match status" value="1"/>
</dbReference>
<accession>A0ABQ5DVS2</accession>
<dbReference type="InterPro" id="IPR012337">
    <property type="entry name" value="RNaseH-like_sf"/>
</dbReference>
<gene>
    <name evidence="3" type="ORF">Tco_0951996</name>
</gene>